<evidence type="ECO:0000259" key="9">
    <source>
        <dbReference type="SMART" id="SM00560"/>
    </source>
</evidence>
<dbReference type="NCBIfam" id="NF012200">
    <property type="entry name" value="choice_anch_D"/>
    <property type="match status" value="1"/>
</dbReference>
<dbReference type="Pfam" id="PF20009">
    <property type="entry name" value="GEVED"/>
    <property type="match status" value="2"/>
</dbReference>
<keyword evidence="5" id="KW-0969">Cilium</keyword>
<evidence type="ECO:0000313" key="10">
    <source>
        <dbReference type="EMBL" id="MCB4798160.1"/>
    </source>
</evidence>
<feature type="domain" description="LamG-like jellyroll fold" evidence="9">
    <location>
        <begin position="1108"/>
        <end position="1232"/>
    </location>
</feature>
<dbReference type="InterPro" id="IPR013783">
    <property type="entry name" value="Ig-like_fold"/>
</dbReference>
<keyword evidence="4" id="KW-0732">Signal</keyword>
<dbReference type="Gene3D" id="2.60.40.10">
    <property type="entry name" value="Immunoglobulins"/>
    <property type="match status" value="1"/>
</dbReference>
<evidence type="ECO:0000256" key="5">
    <source>
        <dbReference type="ARBA" id="ARBA00023069"/>
    </source>
</evidence>
<evidence type="ECO:0000256" key="3">
    <source>
        <dbReference type="ARBA" id="ARBA00022490"/>
    </source>
</evidence>
<dbReference type="Pfam" id="PF22544">
    <property type="entry name" value="HYDIN_VesB_CFA65-like_Ig"/>
    <property type="match status" value="1"/>
</dbReference>
<dbReference type="InterPro" id="IPR006558">
    <property type="entry name" value="LamG-like"/>
</dbReference>
<keyword evidence="7" id="KW-0966">Cell projection</keyword>
<dbReference type="EMBL" id="JAJAPW010000002">
    <property type="protein sequence ID" value="MCB4798160.1"/>
    <property type="molecule type" value="Genomic_DNA"/>
</dbReference>
<dbReference type="GO" id="GO:0005737">
    <property type="term" value="C:cytoplasm"/>
    <property type="evidence" value="ECO:0007669"/>
    <property type="project" value="UniProtKB-SubCell"/>
</dbReference>
<dbReference type="InterPro" id="IPR045474">
    <property type="entry name" value="GEVED"/>
</dbReference>
<feature type="region of interest" description="Disordered" evidence="8">
    <location>
        <begin position="223"/>
        <end position="242"/>
    </location>
</feature>
<accession>A0A9X1HYC4</accession>
<proteinExistence type="predicted"/>
<evidence type="ECO:0000256" key="2">
    <source>
        <dbReference type="ARBA" id="ARBA00004496"/>
    </source>
</evidence>
<reference evidence="10" key="1">
    <citation type="submission" date="2021-10" db="EMBL/GenBank/DDBJ databases">
        <title>Tamlana sargassums sp. nov., and Tamlana laminarinivorans sp. nov., two new bacteria isolated from the brown alga.</title>
        <authorList>
            <person name="Li J."/>
        </authorList>
    </citation>
    <scope>NUCLEOTIDE SEQUENCE</scope>
    <source>
        <strain evidence="10">PT2-4</strain>
    </source>
</reference>
<keyword evidence="3" id="KW-0963">Cytoplasm</keyword>
<evidence type="ECO:0000256" key="8">
    <source>
        <dbReference type="SAM" id="MobiDB-lite"/>
    </source>
</evidence>
<dbReference type="Pfam" id="PF13385">
    <property type="entry name" value="Laminin_G_3"/>
    <property type="match status" value="1"/>
</dbReference>
<dbReference type="InterPro" id="IPR013320">
    <property type="entry name" value="ConA-like_dom_sf"/>
</dbReference>
<dbReference type="Pfam" id="PF17963">
    <property type="entry name" value="Big_9"/>
    <property type="match status" value="1"/>
</dbReference>
<dbReference type="GO" id="GO:0004553">
    <property type="term" value="F:hydrolase activity, hydrolyzing O-glycosyl compounds"/>
    <property type="evidence" value="ECO:0007669"/>
    <property type="project" value="UniProtKB-ARBA"/>
</dbReference>
<feature type="region of interest" description="Disordered" evidence="8">
    <location>
        <begin position="941"/>
        <end position="1015"/>
    </location>
</feature>
<dbReference type="NCBIfam" id="TIGR04183">
    <property type="entry name" value="Por_Secre_tail"/>
    <property type="match status" value="1"/>
</dbReference>
<dbReference type="Proteomes" id="UP001139199">
    <property type="component" value="Unassembled WGS sequence"/>
</dbReference>
<dbReference type="SUPFAM" id="SSF49899">
    <property type="entry name" value="Concanavalin A-like lectins/glucanases"/>
    <property type="match status" value="1"/>
</dbReference>
<name>A0A9X1HYC4_9FLAO</name>
<dbReference type="InterPro" id="IPR053879">
    <property type="entry name" value="HYDIN_VesB_CFA65-like_Ig"/>
</dbReference>
<evidence type="ECO:0000256" key="6">
    <source>
        <dbReference type="ARBA" id="ARBA00023157"/>
    </source>
</evidence>
<dbReference type="GO" id="GO:0005975">
    <property type="term" value="P:carbohydrate metabolic process"/>
    <property type="evidence" value="ECO:0007669"/>
    <property type="project" value="UniProtKB-ARBA"/>
</dbReference>
<evidence type="ECO:0000256" key="7">
    <source>
        <dbReference type="ARBA" id="ARBA00023273"/>
    </source>
</evidence>
<comment type="caution">
    <text evidence="10">The sequence shown here is derived from an EMBL/GenBank/DDBJ whole genome shotgun (WGS) entry which is preliminary data.</text>
</comment>
<dbReference type="Gene3D" id="2.60.120.200">
    <property type="match status" value="1"/>
</dbReference>
<protein>
    <submittedName>
        <fullName evidence="10">GEVED domain-containing protein</fullName>
    </submittedName>
</protein>
<evidence type="ECO:0000313" key="11">
    <source>
        <dbReference type="Proteomes" id="UP001139199"/>
    </source>
</evidence>
<gene>
    <name evidence="10" type="ORF">LG649_04850</name>
</gene>
<evidence type="ECO:0000256" key="1">
    <source>
        <dbReference type="ARBA" id="ARBA00004138"/>
    </source>
</evidence>
<evidence type="ECO:0000256" key="4">
    <source>
        <dbReference type="ARBA" id="ARBA00022729"/>
    </source>
</evidence>
<keyword evidence="11" id="KW-1185">Reference proteome</keyword>
<dbReference type="RefSeq" id="WP_226541665.1">
    <property type="nucleotide sequence ID" value="NZ_JAJAPW010000002.1"/>
</dbReference>
<organism evidence="10 11">
    <name type="scientific">Neotamlana laminarinivorans</name>
    <dbReference type="NCBI Taxonomy" id="2883124"/>
    <lineage>
        <taxon>Bacteria</taxon>
        <taxon>Pseudomonadati</taxon>
        <taxon>Bacteroidota</taxon>
        <taxon>Flavobacteriia</taxon>
        <taxon>Flavobacteriales</taxon>
        <taxon>Flavobacteriaceae</taxon>
        <taxon>Neotamlana</taxon>
    </lineage>
</organism>
<dbReference type="SMART" id="SM00560">
    <property type="entry name" value="LamGL"/>
    <property type="match status" value="1"/>
</dbReference>
<comment type="subcellular location">
    <subcellularLocation>
        <location evidence="1">Cell projection</location>
        <location evidence="1">Cilium</location>
    </subcellularLocation>
    <subcellularLocation>
        <location evidence="2">Cytoplasm</location>
    </subcellularLocation>
</comment>
<sequence>MKQSYLTKHDYYRVSYSFFIFKKEILKTRSFLFKTFLSFFFVVYSINNTHAQYCTPNNLGDNSSFHITNITIGSIDNASNGTASNYEFYSATTDLNVNQSYSVDVDFATNSYNTTGLVLWIDYNNDGDFDDTGEQVYSATATPTTTSGTHSFSVTIPNTASIGITRLRLSLKHNSVATSSCTNDYQAGEFEDYNINIIGISNSNPVATNDNLSVYSNSNSGTTNQIDVSTNDNIGTSNGTDGNDYSLNTNGTNGNVTEITDGIFEYIPDAGFVGTDSFTYQLCDAGGVCDSATVNVTVNYSFNHCTPTSTTNGSNYITNVSATGESGSFINNTTGDNGGYADFTATLPALEVYKNNTYTSSITVNGNNMGWAIYIDYNQDGDFNDTGELAANTGGEGTGNLNFTISSAATTGNTVMRVGSRRYWHSTDPCGNTDGQPEEFEDYLVDIQLNPTSPTEIDITGNGNIITDGSTTTSSDNFTNFGTNDIYVTTSRTYTITNNGSTDLNLTGSPIVSISGSTDFTISAQPSITTLSSGASTTFTVTFNPSVADPNTPVSAIISIDNNDADENPYNFVIQGYGDQTFPDTDDDGVPDNIDIDDDNDGLTDEYEQSSCILNPSGTTTITTYLNEDFGAGTDRKTIDGATYCYEDGTGSCNSNSSLNDGEYVVYYKAANGDGINNTPNGEVASWADEYWYPGLDHTTGDTNGRMAMFNAEADPGVFYETTITGVNSGVDITYGFSAINLDRADSPGISSRERPSVLIEILDPTDNIITSQSSGDIQPTSNYVTGDWVSVSATFSTTYTSFKVRLSNEAPGGLGNDLAIDDIFVYQELCDLDGDGVEDSIDLDNDDDGIPNVVELFLTDNDKDGTVNNDTGAYAWVDANSNGLIDIYDHQDANGLNPGDSGFSGSLGTPIDLTDPIYDTDGDGVVNYLDLDSDNDGVFDTVEYDNRGDIDGDGDGNGDGSDKEVLDSNGDPIDNDIYDGDGILNLADNNDDDGDDSDHGTANAYPTPLDDDGDGIPNYLDIDSEDNPNNFLNGSDIDTTEIYAHLDANNDGVIDGNTDSDGDGILDAFDTDNTIFGSPRDLDGSYTIFFDGRNDYIEDDNIINAWPSATLMAWIKIEPGANGQRVILGQDSFILRLENGNGFTAFVNGLTTTTSNLTEGVWIHVAASYDGINGTLNQYINGELINSLGVSGNLPTDTSNFTIGRNPNTDSNYFEGEIDEVRVFNAALTTDEIQKMVYQELDDTNTFDSGNIIPYNIATTFNTSLIKYYKMDTFKNDITDNKTTTTIDVSTGAKLYNIKNIYYQTAPLPYETVADGDWSTEATWLHGDVWDITDETNNKDWSIVHAKHNLTTSERHGTLGLIIDNGVKLEINNDVELQNSWYLNLEGIIDLQGESQLVQTENSTLVGTGALERDQQGTVNLYTYNYWSSPVHTINPNTDIDGDESFSISSILLDGTDASNPKSFNFVGGYNGNETTTPVEIAEYWMWKFANKTSGNYYAWQQVKSTGQLNIGEGYTMKGYGSGAVSSENNYVFNGTPNNGTITLTTNAGNDYLVGNPYPSAIDGNTFILENTHTNGTLYFWEHFGGGSHVLKEYEGGYGQYNLSGGVPAVSHSDVSQSGTYTKTPERYIPVGQGFFITAISDGDTTFKNNQRIFVTESSLNSTFLKTNDGKNSNDSITDTRTKIRLNISSETGYTRQLLVTVDENATIDADWGYDGALIDTNAFDSYWVIEDEKYLIQGIDTINTTTTKLPLGVKSNSNTSFEIAIESVEYAPENMDIYIKDNTTNTYYNLNEASFSTSIEKEEVNNRFEIVFSKEQVLSTDKVGLTTPSLGVYYNTQNKSIIINNINNEEIKALQLYNTLGQVIFESKIESFETNIIVPTNVSTGLYIAKVFTSNNETSKKMVINN</sequence>
<dbReference type="InterPro" id="IPR026444">
    <property type="entry name" value="Secre_tail"/>
</dbReference>
<keyword evidence="6" id="KW-1015">Disulfide bond</keyword>